<dbReference type="InterPro" id="IPR036291">
    <property type="entry name" value="NAD(P)-bd_dom_sf"/>
</dbReference>
<keyword evidence="2" id="KW-0560">Oxidoreductase</keyword>
<dbReference type="PANTHER" id="PTHR44229">
    <property type="entry name" value="15-HYDROXYPROSTAGLANDIN DEHYDROGENASE [NAD(+)]"/>
    <property type="match status" value="1"/>
</dbReference>
<organism evidence="4 5">
    <name type="scientific">Cladophialophora chaetospira</name>
    <dbReference type="NCBI Taxonomy" id="386627"/>
    <lineage>
        <taxon>Eukaryota</taxon>
        <taxon>Fungi</taxon>
        <taxon>Dikarya</taxon>
        <taxon>Ascomycota</taxon>
        <taxon>Pezizomycotina</taxon>
        <taxon>Eurotiomycetes</taxon>
        <taxon>Chaetothyriomycetidae</taxon>
        <taxon>Chaetothyriales</taxon>
        <taxon>Herpotrichiellaceae</taxon>
        <taxon>Cladophialophora</taxon>
    </lineage>
</organism>
<gene>
    <name evidence="4" type="ORF">H2200_009340</name>
</gene>
<keyword evidence="3" id="KW-0472">Membrane</keyword>
<evidence type="ECO:0000256" key="3">
    <source>
        <dbReference type="SAM" id="Phobius"/>
    </source>
</evidence>
<name>A0AA38X3X5_9EURO</name>
<evidence type="ECO:0000313" key="4">
    <source>
        <dbReference type="EMBL" id="KAJ9606379.1"/>
    </source>
</evidence>
<sequence>MSRYPPFPDSNSFLKLKDQVVVIVGGASGIGAALVTILYRQGALVVFGDINQDVGETLVKTLHSERRIQATASVERNGDDLTFLCCDVCKYSDLYMLFRTAWDKHGCIAHAVFCAGIVDSPTSSYFDGNLTIDSVAKDSGNTRTLDVNFLATCTFARIALPFLRCRGKTTTANERVRDDRSLTFISSVTGFRDAPGMFLYQTSKQAILGLMRAMRGIIFARDGIRVNAMCPGMTESPMTIAGGLIELFKNRTPEAQAEAPSHYQSSMAVAEHIAAIMLLEGLNGKSIYVEEGKGWDFEDGLTREMPRWLGEEPTRWSKENLEFLAASFGGS</sequence>
<evidence type="ECO:0000256" key="2">
    <source>
        <dbReference type="ARBA" id="ARBA00023002"/>
    </source>
</evidence>
<evidence type="ECO:0000256" key="1">
    <source>
        <dbReference type="ARBA" id="ARBA00006484"/>
    </source>
</evidence>
<protein>
    <submittedName>
        <fullName evidence="4">Uncharacterized protein</fullName>
    </submittedName>
</protein>
<dbReference type="PRINTS" id="PR00081">
    <property type="entry name" value="GDHRDH"/>
</dbReference>
<comment type="similarity">
    <text evidence="1">Belongs to the short-chain dehydrogenases/reductases (SDR) family.</text>
</comment>
<keyword evidence="3" id="KW-0812">Transmembrane</keyword>
<dbReference type="InterPro" id="IPR002347">
    <property type="entry name" value="SDR_fam"/>
</dbReference>
<dbReference type="Pfam" id="PF00106">
    <property type="entry name" value="adh_short"/>
    <property type="match status" value="1"/>
</dbReference>
<dbReference type="PANTHER" id="PTHR44229:SF4">
    <property type="entry name" value="15-HYDROXYPROSTAGLANDIN DEHYDROGENASE [NAD(+)]"/>
    <property type="match status" value="1"/>
</dbReference>
<dbReference type="Proteomes" id="UP001172673">
    <property type="component" value="Unassembled WGS sequence"/>
</dbReference>
<dbReference type="GO" id="GO:0016616">
    <property type="term" value="F:oxidoreductase activity, acting on the CH-OH group of donors, NAD or NADP as acceptor"/>
    <property type="evidence" value="ECO:0007669"/>
    <property type="project" value="TreeGrafter"/>
</dbReference>
<dbReference type="GO" id="GO:0005737">
    <property type="term" value="C:cytoplasm"/>
    <property type="evidence" value="ECO:0007669"/>
    <property type="project" value="TreeGrafter"/>
</dbReference>
<dbReference type="Gene3D" id="3.40.50.720">
    <property type="entry name" value="NAD(P)-binding Rossmann-like Domain"/>
    <property type="match status" value="1"/>
</dbReference>
<evidence type="ECO:0000313" key="5">
    <source>
        <dbReference type="Proteomes" id="UP001172673"/>
    </source>
</evidence>
<keyword evidence="5" id="KW-1185">Reference proteome</keyword>
<keyword evidence="3" id="KW-1133">Transmembrane helix</keyword>
<proteinExistence type="inferred from homology"/>
<dbReference type="AlphaFoldDB" id="A0AA38X3X5"/>
<reference evidence="4" key="1">
    <citation type="submission" date="2022-10" db="EMBL/GenBank/DDBJ databases">
        <title>Culturing micro-colonial fungi from biological soil crusts in the Mojave desert and describing Neophaeococcomyces mojavensis, and introducing the new genera and species Taxawa tesnikishii.</title>
        <authorList>
            <person name="Kurbessoian T."/>
            <person name="Stajich J.E."/>
        </authorList>
    </citation>
    <scope>NUCLEOTIDE SEQUENCE</scope>
    <source>
        <strain evidence="4">TK_41</strain>
    </source>
</reference>
<comment type="caution">
    <text evidence="4">The sequence shown here is derived from an EMBL/GenBank/DDBJ whole genome shotgun (WGS) entry which is preliminary data.</text>
</comment>
<accession>A0AA38X3X5</accession>
<feature type="transmembrane region" description="Helical" evidence="3">
    <location>
        <begin position="20"/>
        <end position="39"/>
    </location>
</feature>
<dbReference type="EMBL" id="JAPDRK010000014">
    <property type="protein sequence ID" value="KAJ9606379.1"/>
    <property type="molecule type" value="Genomic_DNA"/>
</dbReference>
<dbReference type="SUPFAM" id="SSF51735">
    <property type="entry name" value="NAD(P)-binding Rossmann-fold domains"/>
    <property type="match status" value="1"/>
</dbReference>